<evidence type="ECO:0000313" key="2">
    <source>
        <dbReference type="EMBL" id="MBD2858928.1"/>
    </source>
</evidence>
<dbReference type="RefSeq" id="WP_190764238.1">
    <property type="nucleotide sequence ID" value="NZ_JACXLD010000003.1"/>
</dbReference>
<gene>
    <name evidence="2" type="ORF">IB286_07865</name>
</gene>
<reference evidence="2" key="1">
    <citation type="submission" date="2020-09" db="EMBL/GenBank/DDBJ databases">
        <authorList>
            <person name="Yoon J.-W."/>
        </authorList>
    </citation>
    <scope>NUCLEOTIDE SEQUENCE</scope>
    <source>
        <strain evidence="2">KMU-158</strain>
    </source>
</reference>
<keyword evidence="1" id="KW-0812">Transmembrane</keyword>
<comment type="caution">
    <text evidence="2">The sequence shown here is derived from an EMBL/GenBank/DDBJ whole genome shotgun (WGS) entry which is preliminary data.</text>
</comment>
<name>A0A927C0D0_9GAMM</name>
<protein>
    <submittedName>
        <fullName evidence="2">DUF2970 domain-containing protein</fullName>
    </submittedName>
</protein>
<feature type="transmembrane region" description="Helical" evidence="1">
    <location>
        <begin position="45"/>
        <end position="68"/>
    </location>
</feature>
<keyword evidence="1" id="KW-1133">Transmembrane helix</keyword>
<evidence type="ECO:0000313" key="3">
    <source>
        <dbReference type="Proteomes" id="UP000610558"/>
    </source>
</evidence>
<dbReference type="Pfam" id="PF11174">
    <property type="entry name" value="DUF2970"/>
    <property type="match status" value="1"/>
</dbReference>
<organism evidence="2 3">
    <name type="scientific">Spongiibacter pelagi</name>
    <dbReference type="NCBI Taxonomy" id="2760804"/>
    <lineage>
        <taxon>Bacteria</taxon>
        <taxon>Pseudomonadati</taxon>
        <taxon>Pseudomonadota</taxon>
        <taxon>Gammaproteobacteria</taxon>
        <taxon>Cellvibrionales</taxon>
        <taxon>Spongiibacteraceae</taxon>
        <taxon>Spongiibacter</taxon>
    </lineage>
</organism>
<dbReference type="Proteomes" id="UP000610558">
    <property type="component" value="Unassembled WGS sequence"/>
</dbReference>
<proteinExistence type="predicted"/>
<dbReference type="EMBL" id="JACXLD010000003">
    <property type="protein sequence ID" value="MBD2858928.1"/>
    <property type="molecule type" value="Genomic_DNA"/>
</dbReference>
<evidence type="ECO:0000256" key="1">
    <source>
        <dbReference type="SAM" id="Phobius"/>
    </source>
</evidence>
<dbReference type="InterPro" id="IPR021344">
    <property type="entry name" value="DUF2970"/>
</dbReference>
<keyword evidence="1" id="KW-0472">Membrane</keyword>
<keyword evidence="3" id="KW-1185">Reference proteome</keyword>
<sequence>MSDTNNNTPQRTPLQVFGNIAAVAFAVRTDKKSGNDFREGSFKQFVFGSLVFTAVFITAVVSVVKLVLP</sequence>
<dbReference type="AlphaFoldDB" id="A0A927C0D0"/>
<accession>A0A927C0D0</accession>